<feature type="compositionally biased region" description="Basic and acidic residues" evidence="4">
    <location>
        <begin position="1096"/>
        <end position="1143"/>
    </location>
</feature>
<feature type="region of interest" description="Disordered" evidence="4">
    <location>
        <begin position="2172"/>
        <end position="2304"/>
    </location>
</feature>
<feature type="compositionally biased region" description="Basic and acidic residues" evidence="4">
    <location>
        <begin position="1682"/>
        <end position="1693"/>
    </location>
</feature>
<feature type="compositionally biased region" description="Basic and acidic residues" evidence="4">
    <location>
        <begin position="342"/>
        <end position="357"/>
    </location>
</feature>
<feature type="compositionally biased region" description="Basic and acidic residues" evidence="4">
    <location>
        <begin position="3530"/>
        <end position="3544"/>
    </location>
</feature>
<feature type="compositionally biased region" description="Basic residues" evidence="4">
    <location>
        <begin position="1525"/>
        <end position="1543"/>
    </location>
</feature>
<feature type="compositionally biased region" description="Basic and acidic residues" evidence="4">
    <location>
        <begin position="2260"/>
        <end position="2281"/>
    </location>
</feature>
<feature type="region of interest" description="Disordered" evidence="4">
    <location>
        <begin position="2466"/>
        <end position="2497"/>
    </location>
</feature>
<comment type="subcellular location">
    <subcellularLocation>
        <location evidence="1">Nucleus</location>
    </subcellularLocation>
</comment>
<evidence type="ECO:0000256" key="4">
    <source>
        <dbReference type="SAM" id="MobiDB-lite"/>
    </source>
</evidence>
<dbReference type="PROSITE" id="PS50917">
    <property type="entry name" value="SPOC"/>
    <property type="match status" value="1"/>
</dbReference>
<feature type="compositionally biased region" description="Polar residues" evidence="4">
    <location>
        <begin position="2101"/>
        <end position="2113"/>
    </location>
</feature>
<dbReference type="GO" id="GO:0005634">
    <property type="term" value="C:nucleus"/>
    <property type="evidence" value="ECO:0007669"/>
    <property type="project" value="UniProtKB-SubCell"/>
</dbReference>
<feature type="region of interest" description="Disordered" evidence="4">
    <location>
        <begin position="696"/>
        <end position="726"/>
    </location>
</feature>
<proteinExistence type="predicted"/>
<keyword evidence="3" id="KW-0539">Nucleus</keyword>
<organism evidence="6 7">
    <name type="scientific">Armadillidium nasatum</name>
    <dbReference type="NCBI Taxonomy" id="96803"/>
    <lineage>
        <taxon>Eukaryota</taxon>
        <taxon>Metazoa</taxon>
        <taxon>Ecdysozoa</taxon>
        <taxon>Arthropoda</taxon>
        <taxon>Crustacea</taxon>
        <taxon>Multicrustacea</taxon>
        <taxon>Malacostraca</taxon>
        <taxon>Eumalacostraca</taxon>
        <taxon>Peracarida</taxon>
        <taxon>Isopoda</taxon>
        <taxon>Oniscidea</taxon>
        <taxon>Crinocheta</taxon>
        <taxon>Armadillidiidae</taxon>
        <taxon>Armadillidium</taxon>
    </lineage>
</organism>
<name>A0A5N5TER4_9CRUS</name>
<feature type="compositionally biased region" description="Basic and acidic residues" evidence="4">
    <location>
        <begin position="298"/>
        <end position="327"/>
    </location>
</feature>
<feature type="domain" description="SPOC" evidence="5">
    <location>
        <begin position="3580"/>
        <end position="3755"/>
    </location>
</feature>
<reference evidence="6 7" key="1">
    <citation type="journal article" date="2019" name="PLoS Biol.">
        <title>Sex chromosomes control vertical transmission of feminizing Wolbachia symbionts in an isopod.</title>
        <authorList>
            <person name="Becking T."/>
            <person name="Chebbi M.A."/>
            <person name="Giraud I."/>
            <person name="Moumen B."/>
            <person name="Laverre T."/>
            <person name="Caubet Y."/>
            <person name="Peccoud J."/>
            <person name="Gilbert C."/>
            <person name="Cordaux R."/>
        </authorList>
    </citation>
    <scope>NUCLEOTIDE SEQUENCE [LARGE SCALE GENOMIC DNA]</scope>
    <source>
        <strain evidence="6">ANa2</strain>
        <tissue evidence="6">Whole body excluding digestive tract and cuticle</tissue>
    </source>
</reference>
<comment type="caution">
    <text evidence="6">The sequence shown here is derived from an EMBL/GenBank/DDBJ whole genome shotgun (WGS) entry which is preliminary data.</text>
</comment>
<feature type="compositionally biased region" description="Basic residues" evidence="4">
    <location>
        <begin position="2666"/>
        <end position="2675"/>
    </location>
</feature>
<keyword evidence="7" id="KW-1185">Reference proteome</keyword>
<evidence type="ECO:0000313" key="7">
    <source>
        <dbReference type="Proteomes" id="UP000326759"/>
    </source>
</evidence>
<accession>A0A5N5TER4</accession>
<feature type="compositionally biased region" description="Basic and acidic residues" evidence="4">
    <location>
        <begin position="1368"/>
        <end position="1386"/>
    </location>
</feature>
<feature type="compositionally biased region" description="Basic and acidic residues" evidence="4">
    <location>
        <begin position="2579"/>
        <end position="2591"/>
    </location>
</feature>
<feature type="compositionally biased region" description="Basic and acidic residues" evidence="4">
    <location>
        <begin position="1936"/>
        <end position="1966"/>
    </location>
</feature>
<feature type="region of interest" description="Disordered" evidence="4">
    <location>
        <begin position="2097"/>
        <end position="2118"/>
    </location>
</feature>
<dbReference type="EMBL" id="SEYY01001735">
    <property type="protein sequence ID" value="KAB7505123.1"/>
    <property type="molecule type" value="Genomic_DNA"/>
</dbReference>
<feature type="compositionally biased region" description="Polar residues" evidence="4">
    <location>
        <begin position="2374"/>
        <end position="2403"/>
    </location>
</feature>
<feature type="compositionally biased region" description="Basic and acidic residues" evidence="4">
    <location>
        <begin position="1151"/>
        <end position="1279"/>
    </location>
</feature>
<feature type="compositionally biased region" description="Basic and acidic residues" evidence="4">
    <location>
        <begin position="182"/>
        <end position="204"/>
    </location>
</feature>
<evidence type="ECO:0000256" key="1">
    <source>
        <dbReference type="ARBA" id="ARBA00004123"/>
    </source>
</evidence>
<feature type="region of interest" description="Disordered" evidence="4">
    <location>
        <begin position="124"/>
        <end position="455"/>
    </location>
</feature>
<dbReference type="GO" id="GO:0003723">
    <property type="term" value="F:RNA binding"/>
    <property type="evidence" value="ECO:0007669"/>
    <property type="project" value="UniProtKB-KW"/>
</dbReference>
<feature type="compositionally biased region" description="Polar residues" evidence="4">
    <location>
        <begin position="2289"/>
        <end position="2298"/>
    </location>
</feature>
<dbReference type="InterPro" id="IPR010912">
    <property type="entry name" value="SPOC_met"/>
</dbReference>
<feature type="compositionally biased region" description="Basic and acidic residues" evidence="4">
    <location>
        <begin position="241"/>
        <end position="263"/>
    </location>
</feature>
<feature type="compositionally biased region" description="Polar residues" evidence="4">
    <location>
        <begin position="215"/>
        <end position="235"/>
    </location>
</feature>
<feature type="compositionally biased region" description="Polar residues" evidence="4">
    <location>
        <begin position="2548"/>
        <end position="2567"/>
    </location>
</feature>
<feature type="region of interest" description="Disordered" evidence="4">
    <location>
        <begin position="777"/>
        <end position="832"/>
    </location>
</feature>
<feature type="compositionally biased region" description="Basic and acidic residues" evidence="4">
    <location>
        <begin position="1991"/>
        <end position="2010"/>
    </location>
</feature>
<feature type="compositionally biased region" description="Low complexity" evidence="4">
    <location>
        <begin position="777"/>
        <end position="818"/>
    </location>
</feature>
<feature type="compositionally biased region" description="Acidic residues" evidence="4">
    <location>
        <begin position="1473"/>
        <end position="1483"/>
    </location>
</feature>
<evidence type="ECO:0000256" key="2">
    <source>
        <dbReference type="ARBA" id="ARBA00022884"/>
    </source>
</evidence>
<feature type="compositionally biased region" description="Basic and acidic residues" evidence="4">
    <location>
        <begin position="2826"/>
        <end position="2836"/>
    </location>
</feature>
<dbReference type="InterPro" id="IPR016194">
    <property type="entry name" value="SPOC-like_C_dom_sf"/>
</dbReference>
<feature type="compositionally biased region" description="Polar residues" evidence="4">
    <location>
        <begin position="2614"/>
        <end position="2634"/>
    </location>
</feature>
<feature type="region of interest" description="Disordered" evidence="4">
    <location>
        <begin position="3530"/>
        <end position="3586"/>
    </location>
</feature>
<feature type="compositionally biased region" description="Low complexity" evidence="4">
    <location>
        <begin position="3286"/>
        <end position="3307"/>
    </location>
</feature>
<evidence type="ECO:0000313" key="6">
    <source>
        <dbReference type="EMBL" id="KAB7505123.1"/>
    </source>
</evidence>
<feature type="compositionally biased region" description="Pro residues" evidence="4">
    <location>
        <begin position="3446"/>
        <end position="3455"/>
    </location>
</feature>
<feature type="compositionally biased region" description="Low complexity" evidence="4">
    <location>
        <begin position="1305"/>
        <end position="1322"/>
    </location>
</feature>
<dbReference type="SUPFAM" id="SSF100939">
    <property type="entry name" value="SPOC domain-like"/>
    <property type="match status" value="1"/>
</dbReference>
<feature type="compositionally biased region" description="Basic residues" evidence="4">
    <location>
        <begin position="2598"/>
        <end position="2609"/>
    </location>
</feature>
<feature type="compositionally biased region" description="Basic and acidic residues" evidence="4">
    <location>
        <begin position="2676"/>
        <end position="2687"/>
    </location>
</feature>
<feature type="compositionally biased region" description="Basic and acidic residues" evidence="4">
    <location>
        <begin position="1646"/>
        <end position="1658"/>
    </location>
</feature>
<feature type="region of interest" description="Disordered" evidence="4">
    <location>
        <begin position="529"/>
        <end position="560"/>
    </location>
</feature>
<feature type="region of interest" description="Disordered" evidence="4">
    <location>
        <begin position="2538"/>
        <end position="2844"/>
    </location>
</feature>
<gene>
    <name evidence="6" type="ORF">Anas_10013</name>
</gene>
<feature type="compositionally biased region" description="Polar residues" evidence="4">
    <location>
        <begin position="1769"/>
        <end position="1800"/>
    </location>
</feature>
<feature type="compositionally biased region" description="Basic and acidic residues" evidence="4">
    <location>
        <begin position="364"/>
        <end position="391"/>
    </location>
</feature>
<dbReference type="Gene3D" id="2.40.290.10">
    <property type="match status" value="1"/>
</dbReference>
<protein>
    <recommendedName>
        <fullName evidence="5">SPOC domain-containing protein</fullName>
    </recommendedName>
</protein>
<dbReference type="OrthoDB" id="6407164at2759"/>
<feature type="region of interest" description="Disordered" evidence="4">
    <location>
        <begin position="1052"/>
        <end position="1073"/>
    </location>
</feature>
<evidence type="ECO:0000256" key="3">
    <source>
        <dbReference type="ARBA" id="ARBA00023242"/>
    </source>
</evidence>
<feature type="compositionally biased region" description="Basic and acidic residues" evidence="4">
    <location>
        <begin position="1878"/>
        <end position="1893"/>
    </location>
</feature>
<feature type="compositionally biased region" description="Basic residues" evidence="4">
    <location>
        <begin position="1967"/>
        <end position="1976"/>
    </location>
</feature>
<feature type="compositionally biased region" description="Low complexity" evidence="4">
    <location>
        <begin position="132"/>
        <end position="146"/>
    </location>
</feature>
<evidence type="ECO:0000259" key="5">
    <source>
        <dbReference type="PROSITE" id="PS50917"/>
    </source>
</evidence>
<feature type="region of interest" description="Disordered" evidence="4">
    <location>
        <begin position="3442"/>
        <end position="3492"/>
    </location>
</feature>
<sequence length="3755" mass="417061">MIAKGTHLTGVSEMRGCILGGKRLQVDFASRECQVAFYENLNKQEFPSTERTWERRTEVDKFERSRREGSYIARQLPTQRIQNYTATRTRNRYEGFEEYNSGRNFEEFADNSFERDLHEYAGRQRYENGPSTSTHTTTTNTTTTTTVKHRSFSPVRSKRDDKSPISPRSIARDSENASPLVRIHDDLENRRSGRHRSTSDHDSFHSQSPPPRGRNSVSRVPSQSPSTPIATSPSREVTVIEDPRRRRPSDFKDLVVRVSDMRRPSNSPVRHRNSSSSGNHRVHSDVDIDEGDSFAGKNELHDPRLNLRREDLFSSGDERSVDEERPPKKQKFAEGMCGTYEKSVKRNSDSFEFRQRDQSPGFRKPFDSSRKSVEGKFGKRENNRVCTDELLRSPQPDPRHRKSSVSDIDESSPWRARDISLSSTTGDGDFLSDASPPGTPVRDEREDPPAPDPCNRRTIPFSIQREKNFSPLSLPLPKFAQQIKLHLSPRGTCSSPRGGSLLRSPTFNTGTNWNLTPVEVNSNVEESDPILADTPVSPGPALHDSPSDSEESPSVSPTNMAGDLYERIKALDEKYEKWTGSARSFGKSPLSGCRSASASEAISRSSFTSLMKKRILDLEELKSQEPSDIMKSLLSKRSVFDEDSERLENISDKYEPRPFSSMSRSKIYSAVTTTFSVSNSSSGLTNTSTCTTLPVPSATPLNSLPGIRRTSTTTSASVSSPQAAKSSYTPTSTVVCIQNSLSLSRSNTFTKITNTAATHSTALTTSAVTVSFSNTTTTTTTTTSSVCSSTSVMPSSTNSPNASASVHSRLSTGSSVSTPGPPVSSEDKVGNVIPSSSDKLCDSIVTVIPDTRVTGAVSVIQTTCNSKSLITTTTQAITSSSSSVQQPSPLDSSLKLRNSEEICKSPNEGVTVIKSLPEKKVLIEKEQVQNTSLDLMGKETTFLETNKVRVKDHYNHCSVKSETVISRIKNEPEELLENFKTSEQTSSSIHKRRLSLTDIDSADRKGKHSKEFFKVDTKSFEPENKKIKLEQEEEKENKSIKNYREKDLIRIDRKERTKSGRREESKDVYEDKGGVQSVIEITTTVASVLSCDTSDIKTEVKSKREEKLDVKEKPQIYKSSDLKEEKIKDDREKRKDKLEEKSQYLHKHNHNDKYKTQDKSAERRIERQDDKKEVKSEYKEEKDEKEEKKREHKEDYKIDRKEEREEKLKDYERRRHSEEAKTREDRKDRNRDRKERDKLRDRERHRSNLGIHSEKDVEREKRREKEKQRQIEFGKEKEKQKHNKSSKVEERLRHHSDKKERRDTLSSISSPSDHSSLSSYSEKSSKTYSHKPTKRNSQSSLEQHEDDLDGGINTLSGHKPYLGHNSNRGKESTTERNEDFEFQEKISRKKHDSGKSDDKSKSHSSQRNSHYPKIKSSLNEDDGRGERDESEVSSEEEKTKPHLQPAKRTKQRATSSSSGSRRGRPKNKSILDTESESVDTESDSENKPKKPSYFEITIYDGNMYDKVKARRVKSNQKQDDDIKQQKLKQKLLQQRTKRSKKTPTRSCIAIQSESEDSDTEIPKKRGHARIHSSSEEESYIRSRTHLSSEESDSLSLSKHDKSKKKLSKDLKLKKSVQKVMHVSDITTDEETVSKSVGHLSGTESDIEPRFTEKSLKIESEEELSETGNRKPPRPALSASRNHSKERDKVSLVDKTHLYKESKVGEEETDVASVCEDIRLIKPKLRESFETINSKSDKRKYSDTNLKEKDRKEGRMKAIFGLMSDDSDSNAPPSNLSITSPDLVSATSYRKDSASSGTSSDPLHMTPPNPINPITGIYESDIDDDFRPVTPDLPSQKKSEIEFESSVIEKSNLNKCNFESSECMKDVLEINEVEKEALNQSWKEDSEQAVKETVCETSRAASDSGKGSSSGVSTASSSSGSSAEELLLLETGTGSNFREEVEINNEKNTSKNYIFERERDCKESIPRKDKKKKKKHKDKESSRSHRHSSNKTSRESHSHPVDKKTIEENSTHHFKLGSVKESSPLSRNDKTLVNNLSSNSTVSENISLEKTQRESNCSFENITAANKSPPLDMPIIKPDEIEVEPEPIETAVEEKTHKISVDSENAVQSISSTDEVSKRTQPIYEITESLSSPPQACPVEEVAPKASRSTISQEETLNAVAGLLACYNYYQEETSPNQTDDEPILHSESTAAIEDPIEQSEEAQKAAQMLQSEIGVEREPEDRDDSWEEPLPLNETDENIDESPAIMTSPEHSDNISSQTDPKKTEELQLSHEEHEHNDTPAKEPLQFPDSPSSVQSEPALQIDEDEQIETLDTSITEEKVNVVREVAALPQERSSVWNTPESDIQEGKPLGLTEESLENKNVGSSICEVEKSSESTSVPVSAEKYNSSNEADVIQENETSNFPSDEAPKVDDESNPYSKTACDTMLTTVDNCSASVNSESMVDKDIKGDIKLSDSLVPEIKSECSSNLDTVKEEPNDLGNDSFLPDSKENITQESNKTVENVVKKSEELIAASNVVSGDEKCMEISIEEKDRRLEGVLNSETECKNESMISDSQGFHTPSKSSEDLNTSVESSTTEMSTPEKDFKLEEPEIRNFTPRGRARGRGRRGCRRVVDNASSAVMSTILTRSSSANAKNSKPRGRGRSIRNTEIGEEEISGENITPEQPRRSTRMKRARKHPDMVEHDETTNRRKRGGRNGKTSGEDVGLRTSLSSSDVYDFHDSDEGEIEVALSKKGQKRETNKPPTPRSPSKLSEEVPDIHDSAGNTRKSRRLREKNLDDDPNLQTAEGDLESETPPAPLTRSRGRIKKDNDDDDVCNTPRKSPRSRIKINENDQEPSRDNPTGNESSISEVVIQKIESPVNSIIPPVSVPAKTIIIPCSTTKVFTTSIPTITSQITAMNINAIPSVYSSTVSSHPVKLSIVPAGLRNVSKVTPATCMISSNSYSVTSAQSSAVTVTSVPVSSQIQMENFVTQNIPFAVTSTKEIISNPVKSVVPINCNSIPPSAFKTFPNGKKPDTIPTPLVDPVTGHLTPMKMSDEGHYIPIADHLSLANKDKLNQPLHQAKVLKVFPSSITVTTITNSNPSVTVSIPSCTVSTLVSPIRAVGISSLAKGAAVTSLASRGNEISVELVSRPRPSVPPPSTANILLSSPKGIPNYNTKSPISITSSHTSTPPVTNSVIVSSHATVPQTNTPNIVTIATSNKIFSTSSSAVPTTTSSVATRGTVLSSTLAPIKGSIPAKIQPLPVAVPKATGSSQTGINMQNIILSSNNPHHPAHRTDYPTTQLVLSKQQQSQSPLPPQQQQQQQQQQPAPSSPAGPIGTVSLSRIPPVRSNAVVHEPHIQEFVSMVNPRYSEPNNSRYRESSIVEVARIQGGTPSALSPVPRNPEVEATHISSRTHYDMHAATPNALSRQGMRGSPSGPIPHVPAPVGSKGGLTHFYGEIHKKGGTPQPHPVVPPGVPVERYLASPPLHTPPSTQTPPPPPPAHHNTQRENLPINMYRTPYIVSDPRALYSGEKISNLSPMPMDLKVIEKTNHISDKGSQEDKDRPGVGPISISEFSSSRPGTVITPHNSTSPHHLPSPHYDRSTDSPQVTMMYNRRYYEGNIYPPNRSGTPGMEPESIARSPLSFATSALPPGEPHHSPRLQIAAPQFTPQVSPQMPPQADSFQYMLQNYPVMWDGILGLKNEQKQSLETGFIKYLGEDKKAAGIVNVHLPGSQQSAYVIHIFPPCEFANENLRRIAPELHGVAQTSRLLVIIATC</sequence>
<feature type="compositionally biased region" description="Polar residues" evidence="4">
    <location>
        <begin position="3552"/>
        <end position="3571"/>
    </location>
</feature>
<keyword evidence="2" id="KW-0694">RNA-binding</keyword>
<feature type="compositionally biased region" description="Low complexity" evidence="4">
    <location>
        <begin position="710"/>
        <end position="720"/>
    </location>
</feature>
<feature type="compositionally biased region" description="Basic and acidic residues" evidence="4">
    <location>
        <begin position="1725"/>
        <end position="1755"/>
    </location>
</feature>
<feature type="region of interest" description="Disordered" evidence="4">
    <location>
        <begin position="1725"/>
        <end position="1842"/>
    </location>
</feature>
<feature type="compositionally biased region" description="Low complexity" evidence="4">
    <location>
        <begin position="2568"/>
        <end position="2578"/>
    </location>
</feature>
<feature type="compositionally biased region" description="Low complexity" evidence="4">
    <location>
        <begin position="1897"/>
        <end position="1934"/>
    </location>
</feature>
<dbReference type="Proteomes" id="UP000326759">
    <property type="component" value="Unassembled WGS sequence"/>
</dbReference>
<feature type="region of interest" description="Disordered" evidence="4">
    <location>
        <begin position="3282"/>
        <end position="3321"/>
    </location>
</feature>
<feature type="region of interest" description="Disordered" evidence="4">
    <location>
        <begin position="2334"/>
        <end position="2418"/>
    </location>
</feature>
<feature type="region of interest" description="Disordered" evidence="4">
    <location>
        <begin position="1878"/>
        <end position="2035"/>
    </location>
</feature>
<feature type="compositionally biased region" description="Pro residues" evidence="4">
    <location>
        <begin position="3466"/>
        <end position="3481"/>
    </location>
</feature>
<feature type="compositionally biased region" description="Basic and acidic residues" evidence="4">
    <location>
        <begin position="2750"/>
        <end position="2759"/>
    </location>
</feature>
<feature type="compositionally biased region" description="Basic and acidic residues" evidence="4">
    <location>
        <begin position="1286"/>
        <end position="1304"/>
    </location>
</feature>
<feature type="region of interest" description="Disordered" evidence="4">
    <location>
        <begin position="1096"/>
        <end position="1693"/>
    </location>
</feature>